<protein>
    <recommendedName>
        <fullName evidence="3">Tc1-like transposase DDE domain-containing protein</fullName>
    </recommendedName>
</protein>
<evidence type="ECO:0008006" key="3">
    <source>
        <dbReference type="Google" id="ProtNLM"/>
    </source>
</evidence>
<dbReference type="AlphaFoldDB" id="A0A9P6DVA5"/>
<dbReference type="OrthoDB" id="2142724at2759"/>
<comment type="caution">
    <text evidence="1">The sequence shown here is derived from an EMBL/GenBank/DDBJ whole genome shotgun (WGS) entry which is preliminary data.</text>
</comment>
<reference evidence="1" key="1">
    <citation type="journal article" date="2020" name="Nat. Commun.">
        <title>Large-scale genome sequencing of mycorrhizal fungi provides insights into the early evolution of symbiotic traits.</title>
        <authorList>
            <person name="Miyauchi S."/>
            <person name="Kiss E."/>
            <person name="Kuo A."/>
            <person name="Drula E."/>
            <person name="Kohler A."/>
            <person name="Sanchez-Garcia M."/>
            <person name="Morin E."/>
            <person name="Andreopoulos B."/>
            <person name="Barry K.W."/>
            <person name="Bonito G."/>
            <person name="Buee M."/>
            <person name="Carver A."/>
            <person name="Chen C."/>
            <person name="Cichocki N."/>
            <person name="Clum A."/>
            <person name="Culley D."/>
            <person name="Crous P.W."/>
            <person name="Fauchery L."/>
            <person name="Girlanda M."/>
            <person name="Hayes R.D."/>
            <person name="Keri Z."/>
            <person name="LaButti K."/>
            <person name="Lipzen A."/>
            <person name="Lombard V."/>
            <person name="Magnuson J."/>
            <person name="Maillard F."/>
            <person name="Murat C."/>
            <person name="Nolan M."/>
            <person name="Ohm R.A."/>
            <person name="Pangilinan J."/>
            <person name="Pereira M.F."/>
            <person name="Perotto S."/>
            <person name="Peter M."/>
            <person name="Pfister S."/>
            <person name="Riley R."/>
            <person name="Sitrit Y."/>
            <person name="Stielow J.B."/>
            <person name="Szollosi G."/>
            <person name="Zifcakova L."/>
            <person name="Stursova M."/>
            <person name="Spatafora J.W."/>
            <person name="Tedersoo L."/>
            <person name="Vaario L.M."/>
            <person name="Yamada A."/>
            <person name="Yan M."/>
            <person name="Wang P."/>
            <person name="Xu J."/>
            <person name="Bruns T."/>
            <person name="Baldrian P."/>
            <person name="Vilgalys R."/>
            <person name="Dunand C."/>
            <person name="Henrissat B."/>
            <person name="Grigoriev I.V."/>
            <person name="Hibbett D."/>
            <person name="Nagy L.G."/>
            <person name="Martin F.M."/>
        </authorList>
    </citation>
    <scope>NUCLEOTIDE SEQUENCE</scope>
    <source>
        <strain evidence="1">UP504</strain>
    </source>
</reference>
<keyword evidence="2" id="KW-1185">Reference proteome</keyword>
<accession>A0A9P6DVA5</accession>
<sequence>TSYSVLPALALEGTIYCEARKGSYTSKRFRKSIRRLLLEMNLYSEPCSVIALDKTAIHEDRSIRRMVEGGEIYSVSPQKLWL</sequence>
<name>A0A9P6DVA5_9AGAM</name>
<feature type="non-terminal residue" evidence="1">
    <location>
        <position position="1"/>
    </location>
</feature>
<evidence type="ECO:0000313" key="1">
    <source>
        <dbReference type="EMBL" id="KAF9512468.1"/>
    </source>
</evidence>
<dbReference type="EMBL" id="MU128986">
    <property type="protein sequence ID" value="KAF9512468.1"/>
    <property type="molecule type" value="Genomic_DNA"/>
</dbReference>
<proteinExistence type="predicted"/>
<gene>
    <name evidence="1" type="ORF">BS47DRAFT_1297689</name>
</gene>
<organism evidence="1 2">
    <name type="scientific">Hydnum rufescens UP504</name>
    <dbReference type="NCBI Taxonomy" id="1448309"/>
    <lineage>
        <taxon>Eukaryota</taxon>
        <taxon>Fungi</taxon>
        <taxon>Dikarya</taxon>
        <taxon>Basidiomycota</taxon>
        <taxon>Agaricomycotina</taxon>
        <taxon>Agaricomycetes</taxon>
        <taxon>Cantharellales</taxon>
        <taxon>Hydnaceae</taxon>
        <taxon>Hydnum</taxon>
    </lineage>
</organism>
<dbReference type="Proteomes" id="UP000886523">
    <property type="component" value="Unassembled WGS sequence"/>
</dbReference>
<evidence type="ECO:0000313" key="2">
    <source>
        <dbReference type="Proteomes" id="UP000886523"/>
    </source>
</evidence>